<feature type="region of interest" description="Disordered" evidence="2">
    <location>
        <begin position="1"/>
        <end position="31"/>
    </location>
</feature>
<protein>
    <submittedName>
        <fullName evidence="3">Uncharacterized protein</fullName>
    </submittedName>
</protein>
<evidence type="ECO:0000313" key="3">
    <source>
        <dbReference type="EMBL" id="KRX08919.1"/>
    </source>
</evidence>
<gene>
    <name evidence="3" type="ORF">PPERSA_09023</name>
</gene>
<dbReference type="AlphaFoldDB" id="A0A0V0R350"/>
<keyword evidence="1" id="KW-0175">Coiled coil</keyword>
<dbReference type="InParanoid" id="A0A0V0R350"/>
<evidence type="ECO:0000313" key="4">
    <source>
        <dbReference type="Proteomes" id="UP000054937"/>
    </source>
</evidence>
<evidence type="ECO:0000256" key="1">
    <source>
        <dbReference type="SAM" id="Coils"/>
    </source>
</evidence>
<name>A0A0V0R350_PSEPJ</name>
<feature type="compositionally biased region" description="Low complexity" evidence="2">
    <location>
        <begin position="784"/>
        <end position="808"/>
    </location>
</feature>
<feature type="compositionally biased region" description="Polar residues" evidence="2">
    <location>
        <begin position="729"/>
        <end position="755"/>
    </location>
</feature>
<feature type="compositionally biased region" description="Basic and acidic residues" evidence="2">
    <location>
        <begin position="718"/>
        <end position="728"/>
    </location>
</feature>
<feature type="region of interest" description="Disordered" evidence="2">
    <location>
        <begin position="704"/>
        <end position="808"/>
    </location>
</feature>
<dbReference type="Proteomes" id="UP000054937">
    <property type="component" value="Unassembled WGS sequence"/>
</dbReference>
<reference evidence="3 4" key="1">
    <citation type="journal article" date="2015" name="Sci. Rep.">
        <title>Genome of the facultative scuticociliatosis pathogen Pseudocohnilembus persalinus provides insight into its virulence through horizontal gene transfer.</title>
        <authorList>
            <person name="Xiong J."/>
            <person name="Wang G."/>
            <person name="Cheng J."/>
            <person name="Tian M."/>
            <person name="Pan X."/>
            <person name="Warren A."/>
            <person name="Jiang C."/>
            <person name="Yuan D."/>
            <person name="Miao W."/>
        </authorList>
    </citation>
    <scope>NUCLEOTIDE SEQUENCE [LARGE SCALE GENOMIC DNA]</scope>
    <source>
        <strain evidence="3">36N120E</strain>
    </source>
</reference>
<proteinExistence type="predicted"/>
<feature type="compositionally biased region" description="Low complexity" evidence="2">
    <location>
        <begin position="756"/>
        <end position="766"/>
    </location>
</feature>
<organism evidence="3 4">
    <name type="scientific">Pseudocohnilembus persalinus</name>
    <name type="common">Ciliate</name>
    <dbReference type="NCBI Taxonomy" id="266149"/>
    <lineage>
        <taxon>Eukaryota</taxon>
        <taxon>Sar</taxon>
        <taxon>Alveolata</taxon>
        <taxon>Ciliophora</taxon>
        <taxon>Intramacronucleata</taxon>
        <taxon>Oligohymenophorea</taxon>
        <taxon>Scuticociliatia</taxon>
        <taxon>Philasterida</taxon>
        <taxon>Pseudocohnilembidae</taxon>
        <taxon>Pseudocohnilembus</taxon>
    </lineage>
</organism>
<keyword evidence="4" id="KW-1185">Reference proteome</keyword>
<feature type="region of interest" description="Disordered" evidence="2">
    <location>
        <begin position="831"/>
        <end position="892"/>
    </location>
</feature>
<feature type="coiled-coil region" evidence="1">
    <location>
        <begin position="599"/>
        <end position="640"/>
    </location>
</feature>
<feature type="compositionally biased region" description="Basic residues" evidence="2">
    <location>
        <begin position="770"/>
        <end position="783"/>
    </location>
</feature>
<accession>A0A0V0R350</accession>
<feature type="compositionally biased region" description="Basic and acidic residues" evidence="2">
    <location>
        <begin position="1"/>
        <end position="13"/>
    </location>
</feature>
<dbReference type="EMBL" id="LDAU01000057">
    <property type="protein sequence ID" value="KRX08919.1"/>
    <property type="molecule type" value="Genomic_DNA"/>
</dbReference>
<feature type="compositionally biased region" description="Polar residues" evidence="2">
    <location>
        <begin position="877"/>
        <end position="892"/>
    </location>
</feature>
<comment type="caution">
    <text evidence="3">The sequence shown here is derived from an EMBL/GenBank/DDBJ whole genome shotgun (WGS) entry which is preliminary data.</text>
</comment>
<sequence>MELLEKQLQKETKNNQYQGNKKYKHNNPKIPENQLKKHFRGLPQTVPAQWKQLGAIYTNDGGESYIFNKQLNDNFPAIITKYSMPKYLSLAFKLGFFDKNEMKQTYDNLDQNQQKKVKFFLNQNQFIGVESEDINTFHLTHDPFNEIDDVLNFIIERNKKYQNLVKTYSQTNISPLEQADLEKNGFFNSEEYINNQKKADFIINYYKTHLTEYYWDKVNIKKQDDYVSQIQQIFQQNFNFLCADKNFNYKTEEIKIPIEDEIMTNKQTYQELLDSAYIYRNQQNEDSNELQNPVFAIENELNTTFQLNPINNNFNLNTSYVNNNNTSFNLENNERQNDFSLEALVNQNNISNNNSVNGDNQIGQNFQNQKEYAEDHIFNNQINDNNNNGQNQQNEQNDVNYLSLNLMNQQDDEISEDLPEIKEDQLLKKLEKIKQVIKKIKEQDPQKFIDFLAQLKDKEHDKMLKMFQVLEKTINESSNYYIEMQQPCIKQKNYSVAFQIYQRSNKTNRLKIKHKGNAEHQLNTVAHVKALMKACTQFFDYNEPISQFENLEINQIVQYISDIRYDFLLRKYCNQEIQVEKVIPQMEIKSSDSEEKVIKKRKKNDIKEMEKNLILLNKQHEKEQQKIQQIKNEKKLKKRNPGTLLNYSKSKIQNQLKVQDDEDSSSIEILQNFDKQPLNINIVKKQDNSIPVLNTRCKKSAAPLKQVQENNYNYNDNNDNKNKEKKNTENQIINSKNDQNYINNSNSQNDSYLNQSNNSIINNDDNNYPKKVRQKSKLKKIKKLNLSSQSSYSSSDDDNNNNNEINYNHTNKNYLQKEKKLKQNRHQLNQIQQVKPQQQISKNLQRKSQKPTSNKEYLGSYKKQTQHSIKSADKSKNNNQKKPVTITISDSE</sequence>
<evidence type="ECO:0000256" key="2">
    <source>
        <dbReference type="SAM" id="MobiDB-lite"/>
    </source>
</evidence>